<keyword evidence="2" id="KW-1185">Reference proteome</keyword>
<dbReference type="InParanoid" id="A0DSR6"/>
<dbReference type="KEGG" id="ptm:GSPATT00019776001"/>
<reference evidence="1 2" key="1">
    <citation type="journal article" date="2006" name="Nature">
        <title>Global trends of whole-genome duplications revealed by the ciliate Paramecium tetraurelia.</title>
        <authorList>
            <consortium name="Genoscope"/>
            <person name="Aury J.-M."/>
            <person name="Jaillon O."/>
            <person name="Duret L."/>
            <person name="Noel B."/>
            <person name="Jubin C."/>
            <person name="Porcel B.M."/>
            <person name="Segurens B."/>
            <person name="Daubin V."/>
            <person name="Anthouard V."/>
            <person name="Aiach N."/>
            <person name="Arnaiz O."/>
            <person name="Billaut A."/>
            <person name="Beisson J."/>
            <person name="Blanc I."/>
            <person name="Bouhouche K."/>
            <person name="Camara F."/>
            <person name="Duharcourt S."/>
            <person name="Guigo R."/>
            <person name="Gogendeau D."/>
            <person name="Katinka M."/>
            <person name="Keller A.-M."/>
            <person name="Kissmehl R."/>
            <person name="Klotz C."/>
            <person name="Koll F."/>
            <person name="Le Moue A."/>
            <person name="Lepere C."/>
            <person name="Malinsky S."/>
            <person name="Nowacki M."/>
            <person name="Nowak J.K."/>
            <person name="Plattner H."/>
            <person name="Poulain J."/>
            <person name="Ruiz F."/>
            <person name="Serrano V."/>
            <person name="Zagulski M."/>
            <person name="Dessen P."/>
            <person name="Betermier M."/>
            <person name="Weissenbach J."/>
            <person name="Scarpelli C."/>
            <person name="Schachter V."/>
            <person name="Sperling L."/>
            <person name="Meyer E."/>
            <person name="Cohen J."/>
            <person name="Wincker P."/>
        </authorList>
    </citation>
    <scope>NUCLEOTIDE SEQUENCE [LARGE SCALE GENOMIC DNA]</scope>
    <source>
        <strain evidence="1 2">Stock d4-2</strain>
    </source>
</reference>
<dbReference type="GeneID" id="5039265"/>
<dbReference type="RefSeq" id="XP_001453480.1">
    <property type="nucleotide sequence ID" value="XM_001453443.1"/>
</dbReference>
<protein>
    <submittedName>
        <fullName evidence="1">Uncharacterized protein</fullName>
    </submittedName>
</protein>
<accession>A0DSR6</accession>
<dbReference type="Proteomes" id="UP000000600">
    <property type="component" value="Unassembled WGS sequence"/>
</dbReference>
<gene>
    <name evidence="1" type="ORF">GSPATT00019776001</name>
</gene>
<proteinExistence type="predicted"/>
<evidence type="ECO:0000313" key="2">
    <source>
        <dbReference type="Proteomes" id="UP000000600"/>
    </source>
</evidence>
<sequence length="145" mass="16352">MGVAVCKQENQSTGEEVIQDYVQPYPMASANCQASKLDGSNLTHPSLKKKTIAQVTGKLPDDPISMMNSIVYFLDLSENQSSLLLEEKQEPTTPALPTQQIIHNNQRYYLIEWRYAELPEHLIVYEGSILIGKAEFIIKISFFST</sequence>
<dbReference type="HOGENOM" id="CLU_1790668_0_0_1"/>
<evidence type="ECO:0000313" key="1">
    <source>
        <dbReference type="EMBL" id="CAK86083.1"/>
    </source>
</evidence>
<dbReference type="AlphaFoldDB" id="A0DSR6"/>
<name>A0DSR6_PARTE</name>
<organism evidence="1 2">
    <name type="scientific">Paramecium tetraurelia</name>
    <dbReference type="NCBI Taxonomy" id="5888"/>
    <lineage>
        <taxon>Eukaryota</taxon>
        <taxon>Sar</taxon>
        <taxon>Alveolata</taxon>
        <taxon>Ciliophora</taxon>
        <taxon>Intramacronucleata</taxon>
        <taxon>Oligohymenophorea</taxon>
        <taxon>Peniculida</taxon>
        <taxon>Parameciidae</taxon>
        <taxon>Paramecium</taxon>
    </lineage>
</organism>
<dbReference type="EMBL" id="CT868563">
    <property type="protein sequence ID" value="CAK86083.1"/>
    <property type="molecule type" value="Genomic_DNA"/>
</dbReference>